<proteinExistence type="predicted"/>
<feature type="non-terminal residue" evidence="1">
    <location>
        <position position="1"/>
    </location>
</feature>
<dbReference type="Proteomes" id="UP000789901">
    <property type="component" value="Unassembled WGS sequence"/>
</dbReference>
<protein>
    <submittedName>
        <fullName evidence="1">548_t:CDS:1</fullName>
    </submittedName>
</protein>
<name>A0ABN7VY77_GIGMA</name>
<dbReference type="EMBL" id="CAJVQB010024881">
    <property type="protein sequence ID" value="CAG8805119.1"/>
    <property type="molecule type" value="Genomic_DNA"/>
</dbReference>
<reference evidence="1 2" key="1">
    <citation type="submission" date="2021-06" db="EMBL/GenBank/DDBJ databases">
        <authorList>
            <person name="Kallberg Y."/>
            <person name="Tangrot J."/>
            <person name="Rosling A."/>
        </authorList>
    </citation>
    <scope>NUCLEOTIDE SEQUENCE [LARGE SCALE GENOMIC DNA]</scope>
    <source>
        <strain evidence="1 2">120-4 pot B 10/14</strain>
    </source>
</reference>
<keyword evidence="2" id="KW-1185">Reference proteome</keyword>
<organism evidence="1 2">
    <name type="scientific">Gigaspora margarita</name>
    <dbReference type="NCBI Taxonomy" id="4874"/>
    <lineage>
        <taxon>Eukaryota</taxon>
        <taxon>Fungi</taxon>
        <taxon>Fungi incertae sedis</taxon>
        <taxon>Mucoromycota</taxon>
        <taxon>Glomeromycotina</taxon>
        <taxon>Glomeromycetes</taxon>
        <taxon>Diversisporales</taxon>
        <taxon>Gigasporaceae</taxon>
        <taxon>Gigaspora</taxon>
    </lineage>
</organism>
<sequence length="131" mass="15123">SIDISFEKGNTRFKQCDLLNETLRINLNMIILPDSPITEQILNIYTCRNTTRSFENSTIFASSALFNPFYANDSRTFIPSTEIGGQFNMTNTVGPLPKGHKLYLLVEMFEKDKSYASNEHFDNCQKQQFYE</sequence>
<gene>
    <name evidence="1" type="ORF">GMARGA_LOCUS24017</name>
</gene>
<accession>A0ABN7VY77</accession>
<evidence type="ECO:0000313" key="1">
    <source>
        <dbReference type="EMBL" id="CAG8805119.1"/>
    </source>
</evidence>
<evidence type="ECO:0000313" key="2">
    <source>
        <dbReference type="Proteomes" id="UP000789901"/>
    </source>
</evidence>
<comment type="caution">
    <text evidence="1">The sequence shown here is derived from an EMBL/GenBank/DDBJ whole genome shotgun (WGS) entry which is preliminary data.</text>
</comment>